<dbReference type="FunCoup" id="A0A6I9TXH6">
    <property type="interactions" value="186"/>
</dbReference>
<keyword evidence="2" id="KW-0472">Membrane</keyword>
<proteinExistence type="predicted"/>
<organism evidence="3 4">
    <name type="scientific">Sesamum indicum</name>
    <name type="common">Oriental sesame</name>
    <name type="synonym">Sesamum orientale</name>
    <dbReference type="NCBI Taxonomy" id="4182"/>
    <lineage>
        <taxon>Eukaryota</taxon>
        <taxon>Viridiplantae</taxon>
        <taxon>Streptophyta</taxon>
        <taxon>Embryophyta</taxon>
        <taxon>Tracheophyta</taxon>
        <taxon>Spermatophyta</taxon>
        <taxon>Magnoliopsida</taxon>
        <taxon>eudicotyledons</taxon>
        <taxon>Gunneridae</taxon>
        <taxon>Pentapetalae</taxon>
        <taxon>asterids</taxon>
        <taxon>lamiids</taxon>
        <taxon>Lamiales</taxon>
        <taxon>Pedaliaceae</taxon>
        <taxon>Sesamum</taxon>
    </lineage>
</organism>
<evidence type="ECO:0000313" key="4">
    <source>
        <dbReference type="RefSeq" id="XP_011086164.1"/>
    </source>
</evidence>
<dbReference type="InParanoid" id="A0A6I9TXH6"/>
<dbReference type="KEGG" id="sind:105167966"/>
<dbReference type="AlphaFoldDB" id="A0A6I9TXH6"/>
<evidence type="ECO:0000313" key="3">
    <source>
        <dbReference type="Proteomes" id="UP000504604"/>
    </source>
</evidence>
<feature type="compositionally biased region" description="Low complexity" evidence="1">
    <location>
        <begin position="107"/>
        <end position="118"/>
    </location>
</feature>
<dbReference type="PANTHER" id="PTHR34064:SF4">
    <property type="entry name" value="PROTEIN, PUTATIVE-RELATED"/>
    <property type="match status" value="1"/>
</dbReference>
<sequence length="220" mass="23745">MTGNLKPFNFQENMGSDHSLISSNYEPGELFQKGGQKFPVSEDANGLQHSSTKSDSFVVDMERFSHLIEKDISSNSRIGAQRTPSRQGWMRGVDNNINSATPDLKDLSTLPTSPTATLHGGSTPQKASAVGAVGATNHHVPQVHHQITIKNGSMSSIAAEGQRGGKRLSFRRSTLTSLFHPTRILFICATISSIGSIILIYVTLTIGNLNEGGDNVLDHF</sequence>
<dbReference type="Proteomes" id="UP000504604">
    <property type="component" value="Linkage group LG8"/>
</dbReference>
<dbReference type="RefSeq" id="XP_011086164.1">
    <property type="nucleotide sequence ID" value="XM_011087862.2"/>
</dbReference>
<gene>
    <name evidence="4" type="primary">LOC105167966</name>
</gene>
<dbReference type="GeneID" id="105167966"/>
<evidence type="ECO:0000256" key="2">
    <source>
        <dbReference type="SAM" id="Phobius"/>
    </source>
</evidence>
<accession>A0A6I9TXH6</accession>
<keyword evidence="3" id="KW-1185">Reference proteome</keyword>
<keyword evidence="2" id="KW-0812">Transmembrane</keyword>
<feature type="transmembrane region" description="Helical" evidence="2">
    <location>
        <begin position="184"/>
        <end position="204"/>
    </location>
</feature>
<reference evidence="4" key="1">
    <citation type="submission" date="2025-08" db="UniProtKB">
        <authorList>
            <consortium name="RefSeq"/>
        </authorList>
    </citation>
    <scope>IDENTIFICATION</scope>
</reference>
<dbReference type="OrthoDB" id="893253at2759"/>
<feature type="region of interest" description="Disordered" evidence="1">
    <location>
        <begin position="101"/>
        <end position="127"/>
    </location>
</feature>
<dbReference type="PANTHER" id="PTHR34064">
    <property type="entry name" value="OS04G0672300 PROTEIN"/>
    <property type="match status" value="1"/>
</dbReference>
<evidence type="ECO:0000256" key="1">
    <source>
        <dbReference type="SAM" id="MobiDB-lite"/>
    </source>
</evidence>
<keyword evidence="2" id="KW-1133">Transmembrane helix</keyword>
<name>A0A6I9TXH6_SESIN</name>
<protein>
    <submittedName>
        <fullName evidence="4">Uncharacterized protein LOC105167966 isoform X1</fullName>
    </submittedName>
</protein>